<evidence type="ECO:0000256" key="2">
    <source>
        <dbReference type="ARBA" id="ARBA00023125"/>
    </source>
</evidence>
<dbReference type="SUPFAM" id="SSF46785">
    <property type="entry name" value="Winged helix' DNA-binding domain"/>
    <property type="match status" value="1"/>
</dbReference>
<dbReference type="RefSeq" id="WP_117679136.1">
    <property type="nucleotide sequence ID" value="NZ_JAQCWE010000009.1"/>
</dbReference>
<reference evidence="5 6" key="1">
    <citation type="submission" date="2018-08" db="EMBL/GenBank/DDBJ databases">
        <title>A genome reference for cultivated species of the human gut microbiota.</title>
        <authorList>
            <person name="Zou Y."/>
            <person name="Xue W."/>
            <person name="Luo G."/>
        </authorList>
    </citation>
    <scope>NUCLEOTIDE SEQUENCE [LARGE SCALE GENOMIC DNA]</scope>
    <source>
        <strain evidence="5 6">TF08-14</strain>
    </source>
</reference>
<dbReference type="CDD" id="cd00092">
    <property type="entry name" value="HTH_CRP"/>
    <property type="match status" value="1"/>
</dbReference>
<dbReference type="InterPro" id="IPR018335">
    <property type="entry name" value="Tscrpt_reg_HTH_Crp-type_CS"/>
</dbReference>
<dbReference type="PROSITE" id="PS51063">
    <property type="entry name" value="HTH_CRP_2"/>
    <property type="match status" value="1"/>
</dbReference>
<dbReference type="Proteomes" id="UP000260943">
    <property type="component" value="Unassembled WGS sequence"/>
</dbReference>
<evidence type="ECO:0000256" key="1">
    <source>
        <dbReference type="ARBA" id="ARBA00023015"/>
    </source>
</evidence>
<dbReference type="InterPro" id="IPR036390">
    <property type="entry name" value="WH_DNA-bd_sf"/>
</dbReference>
<dbReference type="Pfam" id="PF13545">
    <property type="entry name" value="HTH_Crp_2"/>
    <property type="match status" value="1"/>
</dbReference>
<gene>
    <name evidence="5" type="ORF">DXC81_03055</name>
</gene>
<dbReference type="AlphaFoldDB" id="A0A3E4QV63"/>
<feature type="domain" description="HTH crp-type" evidence="4">
    <location>
        <begin position="138"/>
        <end position="214"/>
    </location>
</feature>
<comment type="caution">
    <text evidence="5">The sequence shown here is derived from an EMBL/GenBank/DDBJ whole genome shotgun (WGS) entry which is preliminary data.</text>
</comment>
<dbReference type="EMBL" id="QSRJ01000003">
    <property type="protein sequence ID" value="RGL11119.1"/>
    <property type="molecule type" value="Genomic_DNA"/>
</dbReference>
<dbReference type="Gene3D" id="2.60.120.10">
    <property type="entry name" value="Jelly Rolls"/>
    <property type="match status" value="1"/>
</dbReference>
<keyword evidence="3" id="KW-0804">Transcription</keyword>
<keyword evidence="2" id="KW-0238">DNA-binding</keyword>
<dbReference type="SMART" id="SM00419">
    <property type="entry name" value="HTH_CRP"/>
    <property type="match status" value="1"/>
</dbReference>
<organism evidence="5 6">
    <name type="scientific">Collinsella tanakaei</name>
    <dbReference type="NCBI Taxonomy" id="626935"/>
    <lineage>
        <taxon>Bacteria</taxon>
        <taxon>Bacillati</taxon>
        <taxon>Actinomycetota</taxon>
        <taxon>Coriobacteriia</taxon>
        <taxon>Coriobacteriales</taxon>
        <taxon>Coriobacteriaceae</taxon>
        <taxon>Collinsella</taxon>
    </lineage>
</organism>
<evidence type="ECO:0000256" key="3">
    <source>
        <dbReference type="ARBA" id="ARBA00023163"/>
    </source>
</evidence>
<dbReference type="InterPro" id="IPR018490">
    <property type="entry name" value="cNMP-bd_dom_sf"/>
</dbReference>
<dbReference type="GO" id="GO:0003700">
    <property type="term" value="F:DNA-binding transcription factor activity"/>
    <property type="evidence" value="ECO:0007669"/>
    <property type="project" value="InterPro"/>
</dbReference>
<evidence type="ECO:0000313" key="6">
    <source>
        <dbReference type="Proteomes" id="UP000260943"/>
    </source>
</evidence>
<keyword evidence="1" id="KW-0805">Transcription regulation</keyword>
<evidence type="ECO:0000259" key="4">
    <source>
        <dbReference type="PROSITE" id="PS51063"/>
    </source>
</evidence>
<accession>A0A3E4QV63</accession>
<proteinExistence type="predicted"/>
<dbReference type="GO" id="GO:0003677">
    <property type="term" value="F:DNA binding"/>
    <property type="evidence" value="ECO:0007669"/>
    <property type="project" value="UniProtKB-KW"/>
</dbReference>
<sequence length="222" mass="25539">MAEESRYLVDYLRKKGFAQTRKLRHEYLSYYGLDQEYVCVLVSGVVKTSVTLREGSEFNIFYIKGPSPVSLLRDEVSNRAKAPFTVRVESDEALYMRIPRVAFWDYVNEDPLLLGCVKDYYRSSLEETLYRMRYLTMNGKVGAVGGFLYDLNERFGAPCEGGSLITLDITNEDIAQFCGISSRSSVNRILRGFREKGVISTRERGTRIVVHDKERLERYVMG</sequence>
<dbReference type="PROSITE" id="PS00042">
    <property type="entry name" value="HTH_CRP_1"/>
    <property type="match status" value="1"/>
</dbReference>
<dbReference type="InterPro" id="IPR014710">
    <property type="entry name" value="RmlC-like_jellyroll"/>
</dbReference>
<dbReference type="SUPFAM" id="SSF51206">
    <property type="entry name" value="cAMP-binding domain-like"/>
    <property type="match status" value="1"/>
</dbReference>
<protein>
    <submittedName>
        <fullName evidence="5">Crp/Fnr family transcriptional regulator</fullName>
    </submittedName>
</protein>
<evidence type="ECO:0000313" key="5">
    <source>
        <dbReference type="EMBL" id="RGL11119.1"/>
    </source>
</evidence>
<name>A0A3E4QV63_9ACTN</name>
<dbReference type="InterPro" id="IPR012318">
    <property type="entry name" value="HTH_CRP"/>
</dbReference>